<evidence type="ECO:0000256" key="1">
    <source>
        <dbReference type="ARBA" id="ARBA00004245"/>
    </source>
</evidence>
<evidence type="ECO:0000256" key="7">
    <source>
        <dbReference type="SAM" id="Coils"/>
    </source>
</evidence>
<evidence type="ECO:0000256" key="4">
    <source>
        <dbReference type="ARBA" id="ARBA00022701"/>
    </source>
</evidence>
<dbReference type="GO" id="GO:0008017">
    <property type="term" value="F:microtubule binding"/>
    <property type="evidence" value="ECO:0007669"/>
    <property type="project" value="InterPro"/>
</dbReference>
<comment type="subcellular location">
    <subcellularLocation>
        <location evidence="1">Cytoplasm</location>
        <location evidence="1">Cytoskeleton</location>
    </subcellularLocation>
</comment>
<feature type="coiled-coil region" evidence="7">
    <location>
        <begin position="177"/>
        <end position="270"/>
    </location>
</feature>
<evidence type="ECO:0000256" key="8">
    <source>
        <dbReference type="SAM" id="MobiDB-lite"/>
    </source>
</evidence>
<dbReference type="STRING" id="1088818.A0A2I0AAW2"/>
<keyword evidence="10" id="KW-1185">Reference proteome</keyword>
<dbReference type="PANTHER" id="PTHR31246:SF32">
    <property type="entry name" value="MICROTUBULE-ASSOCIATED PROTEIN 70-1"/>
    <property type="match status" value="1"/>
</dbReference>
<feature type="region of interest" description="Disordered" evidence="8">
    <location>
        <begin position="447"/>
        <end position="470"/>
    </location>
</feature>
<organism evidence="9 10">
    <name type="scientific">Apostasia shenzhenica</name>
    <dbReference type="NCBI Taxonomy" id="1088818"/>
    <lineage>
        <taxon>Eukaryota</taxon>
        <taxon>Viridiplantae</taxon>
        <taxon>Streptophyta</taxon>
        <taxon>Embryophyta</taxon>
        <taxon>Tracheophyta</taxon>
        <taxon>Spermatophyta</taxon>
        <taxon>Magnoliopsida</taxon>
        <taxon>Liliopsida</taxon>
        <taxon>Asparagales</taxon>
        <taxon>Orchidaceae</taxon>
        <taxon>Apostasioideae</taxon>
        <taxon>Apostasia</taxon>
    </lineage>
</organism>
<dbReference type="Pfam" id="PF07058">
    <property type="entry name" value="MAP70"/>
    <property type="match status" value="1"/>
</dbReference>
<proteinExistence type="inferred from homology"/>
<keyword evidence="6" id="KW-0206">Cytoskeleton</keyword>
<evidence type="ECO:0000313" key="10">
    <source>
        <dbReference type="Proteomes" id="UP000236161"/>
    </source>
</evidence>
<feature type="region of interest" description="Disordered" evidence="8">
    <location>
        <begin position="579"/>
        <end position="599"/>
    </location>
</feature>
<feature type="region of interest" description="Disordered" evidence="8">
    <location>
        <begin position="1"/>
        <end position="26"/>
    </location>
</feature>
<evidence type="ECO:0000256" key="2">
    <source>
        <dbReference type="ARBA" id="ARBA00008825"/>
    </source>
</evidence>
<evidence type="ECO:0000256" key="3">
    <source>
        <dbReference type="ARBA" id="ARBA00022490"/>
    </source>
</evidence>
<name>A0A2I0AAW2_9ASPA</name>
<evidence type="ECO:0000256" key="5">
    <source>
        <dbReference type="ARBA" id="ARBA00023054"/>
    </source>
</evidence>
<keyword evidence="4" id="KW-0493">Microtubule</keyword>
<dbReference type="Proteomes" id="UP000236161">
    <property type="component" value="Unassembled WGS sequence"/>
</dbReference>
<accession>A0A2I0AAW2</accession>
<dbReference type="GO" id="GO:0007010">
    <property type="term" value="P:cytoskeleton organization"/>
    <property type="evidence" value="ECO:0007669"/>
    <property type="project" value="InterPro"/>
</dbReference>
<dbReference type="InterPro" id="IPR009768">
    <property type="entry name" value="MAP70"/>
</dbReference>
<evidence type="ECO:0000256" key="6">
    <source>
        <dbReference type="ARBA" id="ARBA00023212"/>
    </source>
</evidence>
<feature type="region of interest" description="Disordered" evidence="8">
    <location>
        <begin position="392"/>
        <end position="421"/>
    </location>
</feature>
<gene>
    <name evidence="9" type="primary">MAP70.2</name>
    <name evidence="9" type="ORF">AXF42_Ash001663</name>
</gene>
<evidence type="ECO:0000313" key="9">
    <source>
        <dbReference type="EMBL" id="PKA52682.1"/>
    </source>
</evidence>
<sequence>MGENGKSNALEELRGSDLVSSRPGNVEAEMEVKTAMGVRKKFPKKLSLDEEEFMSLLHGSDPVKIEINRLQNEVKEKDRELGEALSEIKSLRLIERAKDKALTEVTVELEKIAEKLQALEAALEDKNLEIKRISDEKKAALSAQFAAEATLRRVHAAQKDEELPSLDAILSPLEAEIRFLRQEVTKQQDDNKALERLTKSKEAALLEIEKEVQFANMKAALVDDLLNKNQELTKQNDICQEEYKILDRMHRHKAAEVEKLGQTIRELEEALLSGAAAANAVRDYKRQVCELKREKKTLERALSRVMVSESRVAAAVANEWKDDNHKVIPVKQWLEERRVLMGEMQQLREKLTVAERAIKAETQIKERCQLRLKVVEDGLKCSLRSGMRCDTQNTPNGLSRSRSVNGADTSVSPLPGGISVRKTSPAVKSMLNSPTSPVLKHAKEASKSFDGGRSTEDHCRTKTCGGSSVSNSLKEGDALSVDNRSSDAENVHANSCLSSPAISVQEDFVSGILYDILQKEVICLRNTCQEKDLCLKDKDNSIESLSKKIDTLTKAMEVETRKLRREKAAIEKEVASMRIEKEQDQKPRRLKGVVASLQT</sequence>
<feature type="coiled-coil region" evidence="7">
    <location>
        <begin position="67"/>
        <end position="143"/>
    </location>
</feature>
<dbReference type="GO" id="GO:0005874">
    <property type="term" value="C:microtubule"/>
    <property type="evidence" value="ECO:0007669"/>
    <property type="project" value="UniProtKB-KW"/>
</dbReference>
<protein>
    <submittedName>
        <fullName evidence="9">Microtubule-associated protein 70-2</fullName>
    </submittedName>
</protein>
<comment type="similarity">
    <text evidence="2">Belongs to the MAP70 family.</text>
</comment>
<feature type="coiled-coil region" evidence="7">
    <location>
        <begin position="330"/>
        <end position="364"/>
    </location>
</feature>
<keyword evidence="3" id="KW-0963">Cytoplasm</keyword>
<dbReference type="EMBL" id="KZ452001">
    <property type="protein sequence ID" value="PKA52682.1"/>
    <property type="molecule type" value="Genomic_DNA"/>
</dbReference>
<reference evidence="9 10" key="1">
    <citation type="journal article" date="2017" name="Nature">
        <title>The Apostasia genome and the evolution of orchids.</title>
        <authorList>
            <person name="Zhang G.Q."/>
            <person name="Liu K.W."/>
            <person name="Li Z."/>
            <person name="Lohaus R."/>
            <person name="Hsiao Y.Y."/>
            <person name="Niu S.C."/>
            <person name="Wang J.Y."/>
            <person name="Lin Y.C."/>
            <person name="Xu Q."/>
            <person name="Chen L.J."/>
            <person name="Yoshida K."/>
            <person name="Fujiwara S."/>
            <person name="Wang Z.W."/>
            <person name="Zhang Y.Q."/>
            <person name="Mitsuda N."/>
            <person name="Wang M."/>
            <person name="Liu G.H."/>
            <person name="Pecoraro L."/>
            <person name="Huang H.X."/>
            <person name="Xiao X.J."/>
            <person name="Lin M."/>
            <person name="Wu X.Y."/>
            <person name="Wu W.L."/>
            <person name="Chen Y.Y."/>
            <person name="Chang S.B."/>
            <person name="Sakamoto S."/>
            <person name="Ohme-Takagi M."/>
            <person name="Yagi M."/>
            <person name="Zeng S.J."/>
            <person name="Shen C.Y."/>
            <person name="Yeh C.M."/>
            <person name="Luo Y.B."/>
            <person name="Tsai W.C."/>
            <person name="Van de Peer Y."/>
            <person name="Liu Z.J."/>
        </authorList>
    </citation>
    <scope>NUCLEOTIDE SEQUENCE [LARGE SCALE GENOMIC DNA]</scope>
    <source>
        <strain evidence="10">cv. Shenzhen</strain>
        <tissue evidence="9">Stem</tissue>
    </source>
</reference>
<keyword evidence="5 7" id="KW-0175">Coiled coil</keyword>
<dbReference type="PANTHER" id="PTHR31246">
    <property type="entry name" value="MICROTUBULE-ASSOCIATED PROTEIN 70-2"/>
    <property type="match status" value="1"/>
</dbReference>
<dbReference type="AlphaFoldDB" id="A0A2I0AAW2"/>
<dbReference type="OrthoDB" id="2014495at2759"/>
<feature type="compositionally biased region" description="Polar residues" evidence="8">
    <location>
        <begin position="392"/>
        <end position="412"/>
    </location>
</feature>